<evidence type="ECO:0000256" key="6">
    <source>
        <dbReference type="ARBA" id="ARBA00022777"/>
    </source>
</evidence>
<dbReference type="InterPro" id="IPR036097">
    <property type="entry name" value="HisK_dim/P_sf"/>
</dbReference>
<dbReference type="Gene3D" id="3.30.565.10">
    <property type="entry name" value="Histidine kinase-like ATPase, C-terminal domain"/>
    <property type="match status" value="1"/>
</dbReference>
<evidence type="ECO:0000256" key="7">
    <source>
        <dbReference type="ARBA" id="ARBA00022989"/>
    </source>
</evidence>
<comment type="caution">
    <text evidence="10">The sequence shown here is derived from an EMBL/GenBank/DDBJ whole genome shotgun (WGS) entry which is preliminary data.</text>
</comment>
<dbReference type="SMART" id="SM00388">
    <property type="entry name" value="HisKA"/>
    <property type="match status" value="1"/>
</dbReference>
<evidence type="ECO:0000256" key="5">
    <source>
        <dbReference type="ARBA" id="ARBA00022692"/>
    </source>
</evidence>
<dbReference type="SUPFAM" id="SSF55874">
    <property type="entry name" value="ATPase domain of HSP90 chaperone/DNA topoisomerase II/histidine kinase"/>
    <property type="match status" value="1"/>
</dbReference>
<reference evidence="10 11" key="1">
    <citation type="submission" date="2019-11" db="EMBL/GenBank/DDBJ databases">
        <title>Description of Pedobacter sp. LMG 31462T.</title>
        <authorList>
            <person name="Carlier A."/>
            <person name="Qi S."/>
            <person name="Vandamme P."/>
        </authorList>
    </citation>
    <scope>NUCLEOTIDE SEQUENCE [LARGE SCALE GENOMIC DNA]</scope>
    <source>
        <strain evidence="10 11">LMG 31462</strain>
    </source>
</reference>
<evidence type="ECO:0000256" key="4">
    <source>
        <dbReference type="ARBA" id="ARBA00022679"/>
    </source>
</evidence>
<evidence type="ECO:0000256" key="8">
    <source>
        <dbReference type="SAM" id="Phobius"/>
    </source>
</evidence>
<dbReference type="SMART" id="SM00387">
    <property type="entry name" value="HATPase_c"/>
    <property type="match status" value="1"/>
</dbReference>
<keyword evidence="3" id="KW-0597">Phosphoprotein</keyword>
<dbReference type="InterPro" id="IPR005467">
    <property type="entry name" value="His_kinase_dom"/>
</dbReference>
<evidence type="ECO:0000256" key="1">
    <source>
        <dbReference type="ARBA" id="ARBA00000085"/>
    </source>
</evidence>
<protein>
    <recommendedName>
        <fullName evidence="2">histidine kinase</fullName>
        <ecNumber evidence="2">2.7.13.3</ecNumber>
    </recommendedName>
</protein>
<feature type="transmembrane region" description="Helical" evidence="8">
    <location>
        <begin position="130"/>
        <end position="153"/>
    </location>
</feature>
<dbReference type="InterPro" id="IPR036890">
    <property type="entry name" value="HATPase_C_sf"/>
</dbReference>
<comment type="catalytic activity">
    <reaction evidence="1">
        <text>ATP + protein L-histidine = ADP + protein N-phospho-L-histidine.</text>
        <dbReference type="EC" id="2.7.13.3"/>
    </reaction>
</comment>
<keyword evidence="8" id="KW-0472">Membrane</keyword>
<evidence type="ECO:0000259" key="9">
    <source>
        <dbReference type="PROSITE" id="PS50109"/>
    </source>
</evidence>
<feature type="domain" description="Histidine kinase" evidence="9">
    <location>
        <begin position="216"/>
        <end position="419"/>
    </location>
</feature>
<dbReference type="EMBL" id="WNXC01000001">
    <property type="protein sequence ID" value="MBB2148251.1"/>
    <property type="molecule type" value="Genomic_DNA"/>
</dbReference>
<keyword evidence="6" id="KW-0418">Kinase</keyword>
<evidence type="ECO:0000256" key="2">
    <source>
        <dbReference type="ARBA" id="ARBA00012438"/>
    </source>
</evidence>
<name>A0ABR6ESL4_9SPHI</name>
<keyword evidence="4" id="KW-0808">Transferase</keyword>
<dbReference type="SUPFAM" id="SSF47384">
    <property type="entry name" value="Homodimeric domain of signal transducing histidine kinase"/>
    <property type="match status" value="1"/>
</dbReference>
<dbReference type="Pfam" id="PF00512">
    <property type="entry name" value="HisKA"/>
    <property type="match status" value="1"/>
</dbReference>
<dbReference type="InterPro" id="IPR003594">
    <property type="entry name" value="HATPase_dom"/>
</dbReference>
<evidence type="ECO:0000256" key="3">
    <source>
        <dbReference type="ARBA" id="ARBA00022553"/>
    </source>
</evidence>
<dbReference type="PANTHER" id="PTHR45436:SF5">
    <property type="entry name" value="SENSOR HISTIDINE KINASE TRCS"/>
    <property type="match status" value="1"/>
</dbReference>
<dbReference type="PROSITE" id="PS50109">
    <property type="entry name" value="HIS_KIN"/>
    <property type="match status" value="1"/>
</dbReference>
<keyword evidence="7 8" id="KW-1133">Transmembrane helix</keyword>
<keyword evidence="5 8" id="KW-0812">Transmembrane</keyword>
<keyword evidence="11" id="KW-1185">Reference proteome</keyword>
<dbReference type="Pfam" id="PF02518">
    <property type="entry name" value="HATPase_c"/>
    <property type="match status" value="1"/>
</dbReference>
<dbReference type="CDD" id="cd00082">
    <property type="entry name" value="HisKA"/>
    <property type="match status" value="1"/>
</dbReference>
<proteinExistence type="predicted"/>
<dbReference type="EC" id="2.7.13.3" evidence="2"/>
<dbReference type="Proteomes" id="UP000636110">
    <property type="component" value="Unassembled WGS sequence"/>
</dbReference>
<dbReference type="Gene3D" id="1.10.287.130">
    <property type="match status" value="1"/>
</dbReference>
<dbReference type="InterPro" id="IPR003661">
    <property type="entry name" value="HisK_dim/P_dom"/>
</dbReference>
<gene>
    <name evidence="10" type="ORF">GM920_04940</name>
</gene>
<evidence type="ECO:0000313" key="10">
    <source>
        <dbReference type="EMBL" id="MBB2148251.1"/>
    </source>
</evidence>
<dbReference type="PANTHER" id="PTHR45436">
    <property type="entry name" value="SENSOR HISTIDINE KINASE YKOH"/>
    <property type="match status" value="1"/>
</dbReference>
<sequence length="419" mass="47709">MKLFTKYSRLNLAVMSLVFVISGLIYYLLISNMLIAELDEALGEYEVRMEKYLSINGALPVFENIEEVLVSYHKINKAQDKVYSTVKLYDAEEHAYGVFRQLLFTQKVKGQLYQVKICIPIEGTKMLTNVIAFTTLGMLLLVIVSSLIFNYWILGRLWRPFYTAMSVLRTYKLGSNVVPKLPVTEIEEFSFMNASLTKLMSSIGEDYNVLKEFTENAAHEIQTPLAIIRSKLDVMIQAENLSESQSMEISSIYTGIRRLSKLNHSLLLLAKIENDQFSGIEKIDMKEKLQEKFSQFHELWEGKALQVVVDLNDSTLEANHDLVDVLLNNLLSNAGNHNYDRGDLKIALHADVLEITNSGNGAKLEEAALFTRFYKENQHSSSNGLGLSIIKQICDRSGIDVHYRFTDGYHSFILTWITP</sequence>
<dbReference type="RefSeq" id="WP_182953986.1">
    <property type="nucleotide sequence ID" value="NZ_WNXC01000001.1"/>
</dbReference>
<feature type="transmembrane region" description="Helical" evidence="8">
    <location>
        <begin position="12"/>
        <end position="30"/>
    </location>
</feature>
<organism evidence="10 11">
    <name type="scientific">Pedobacter gandavensis</name>
    <dbReference type="NCBI Taxonomy" id="2679963"/>
    <lineage>
        <taxon>Bacteria</taxon>
        <taxon>Pseudomonadati</taxon>
        <taxon>Bacteroidota</taxon>
        <taxon>Sphingobacteriia</taxon>
        <taxon>Sphingobacteriales</taxon>
        <taxon>Sphingobacteriaceae</taxon>
        <taxon>Pedobacter</taxon>
    </lineage>
</organism>
<dbReference type="InterPro" id="IPR050428">
    <property type="entry name" value="TCS_sensor_his_kinase"/>
</dbReference>
<evidence type="ECO:0000313" key="11">
    <source>
        <dbReference type="Proteomes" id="UP000636110"/>
    </source>
</evidence>
<accession>A0ABR6ESL4</accession>